<evidence type="ECO:0000313" key="1">
    <source>
        <dbReference type="EMBL" id="KRZ54413.1"/>
    </source>
</evidence>
<dbReference type="Proteomes" id="UP000054721">
    <property type="component" value="Unassembled WGS sequence"/>
</dbReference>
<sequence>MAISNEVGRPSVSTLETGTSCDGFVSWEVAKIAGKAVDWRCGIIIEPNIPRCQALFGRIVELFCSRDGMA</sequence>
<dbReference type="AlphaFoldDB" id="A0A0V1L4F7"/>
<organism evidence="1 2">
    <name type="scientific">Trichinella nativa</name>
    <dbReference type="NCBI Taxonomy" id="6335"/>
    <lineage>
        <taxon>Eukaryota</taxon>
        <taxon>Metazoa</taxon>
        <taxon>Ecdysozoa</taxon>
        <taxon>Nematoda</taxon>
        <taxon>Enoplea</taxon>
        <taxon>Dorylaimia</taxon>
        <taxon>Trichinellida</taxon>
        <taxon>Trichinellidae</taxon>
        <taxon>Trichinella</taxon>
    </lineage>
</organism>
<dbReference type="EMBL" id="JYDW01000138">
    <property type="protein sequence ID" value="KRZ54413.1"/>
    <property type="molecule type" value="Genomic_DNA"/>
</dbReference>
<proteinExistence type="predicted"/>
<comment type="caution">
    <text evidence="1">The sequence shown here is derived from an EMBL/GenBank/DDBJ whole genome shotgun (WGS) entry which is preliminary data.</text>
</comment>
<evidence type="ECO:0000313" key="2">
    <source>
        <dbReference type="Proteomes" id="UP000054721"/>
    </source>
</evidence>
<reference evidence="1 2" key="1">
    <citation type="submission" date="2015-05" db="EMBL/GenBank/DDBJ databases">
        <title>Evolution of Trichinella species and genotypes.</title>
        <authorList>
            <person name="Korhonen P.K."/>
            <person name="Edoardo P."/>
            <person name="Giuseppe L.R."/>
            <person name="Gasser R.B."/>
        </authorList>
    </citation>
    <scope>NUCLEOTIDE SEQUENCE [LARGE SCALE GENOMIC DNA]</scope>
    <source>
        <strain evidence="1">ISS10</strain>
    </source>
</reference>
<keyword evidence="2" id="KW-1185">Reference proteome</keyword>
<protein>
    <submittedName>
        <fullName evidence="1">Uncharacterized protein</fullName>
    </submittedName>
</protein>
<name>A0A0V1L4F7_9BILA</name>
<gene>
    <name evidence="1" type="ORF">T02_6198</name>
</gene>
<accession>A0A0V1L4F7</accession>